<organism evidence="1 2">
    <name type="scientific">Oculimacula yallundae</name>
    <dbReference type="NCBI Taxonomy" id="86028"/>
    <lineage>
        <taxon>Eukaryota</taxon>
        <taxon>Fungi</taxon>
        <taxon>Dikarya</taxon>
        <taxon>Ascomycota</taxon>
        <taxon>Pezizomycotina</taxon>
        <taxon>Leotiomycetes</taxon>
        <taxon>Helotiales</taxon>
        <taxon>Ploettnerulaceae</taxon>
        <taxon>Oculimacula</taxon>
    </lineage>
</organism>
<dbReference type="Proteomes" id="UP001595075">
    <property type="component" value="Unassembled WGS sequence"/>
</dbReference>
<evidence type="ECO:0000313" key="1">
    <source>
        <dbReference type="EMBL" id="KAL2060284.1"/>
    </source>
</evidence>
<sequence length="122" mass="14220">MHWFLCRAENVEKDTPISYPFFHSVQKPGDAIEKTLEMFYSPSLLKETKLGPSVRPLCKLVMTFDPKIYDELPQFYNKEGAKWRKLNFTLEMQVSSGEICWKTRYKGIETGSVRTIMGTEDD</sequence>
<name>A0ABR4BRJ8_9HELO</name>
<reference evidence="1 2" key="1">
    <citation type="journal article" date="2024" name="Commun. Biol.">
        <title>Comparative genomic analysis of thermophilic fungi reveals convergent evolutionary adaptations and gene losses.</title>
        <authorList>
            <person name="Steindorff A.S."/>
            <person name="Aguilar-Pontes M.V."/>
            <person name="Robinson A.J."/>
            <person name="Andreopoulos B."/>
            <person name="LaButti K."/>
            <person name="Kuo A."/>
            <person name="Mondo S."/>
            <person name="Riley R."/>
            <person name="Otillar R."/>
            <person name="Haridas S."/>
            <person name="Lipzen A."/>
            <person name="Grimwood J."/>
            <person name="Schmutz J."/>
            <person name="Clum A."/>
            <person name="Reid I.D."/>
            <person name="Moisan M.C."/>
            <person name="Butler G."/>
            <person name="Nguyen T.T.M."/>
            <person name="Dewar K."/>
            <person name="Conant G."/>
            <person name="Drula E."/>
            <person name="Henrissat B."/>
            <person name="Hansel C."/>
            <person name="Singer S."/>
            <person name="Hutchinson M.I."/>
            <person name="de Vries R.P."/>
            <person name="Natvig D.O."/>
            <person name="Powell A.J."/>
            <person name="Tsang A."/>
            <person name="Grigoriev I.V."/>
        </authorList>
    </citation>
    <scope>NUCLEOTIDE SEQUENCE [LARGE SCALE GENOMIC DNA]</scope>
    <source>
        <strain evidence="1 2">CBS 494.80</strain>
    </source>
</reference>
<evidence type="ECO:0000313" key="2">
    <source>
        <dbReference type="Proteomes" id="UP001595075"/>
    </source>
</evidence>
<accession>A0ABR4BRJ8</accession>
<comment type="caution">
    <text evidence="1">The sequence shown here is derived from an EMBL/GenBank/DDBJ whole genome shotgun (WGS) entry which is preliminary data.</text>
</comment>
<protein>
    <submittedName>
        <fullName evidence="1">Uncharacterized protein</fullName>
    </submittedName>
</protein>
<keyword evidence="2" id="KW-1185">Reference proteome</keyword>
<proteinExistence type="predicted"/>
<dbReference type="EMBL" id="JAZHXI010000023">
    <property type="protein sequence ID" value="KAL2060284.1"/>
    <property type="molecule type" value="Genomic_DNA"/>
</dbReference>
<gene>
    <name evidence="1" type="ORF">VTL71DRAFT_9679</name>
</gene>